<protein>
    <submittedName>
        <fullName evidence="2">Uncharacterized protein</fullName>
    </submittedName>
</protein>
<dbReference type="EMBL" id="MTKT01002492">
    <property type="protein sequence ID" value="OWM79194.1"/>
    <property type="molecule type" value="Genomic_DNA"/>
</dbReference>
<feature type="compositionally biased region" description="Basic residues" evidence="1">
    <location>
        <begin position="55"/>
        <end position="68"/>
    </location>
</feature>
<dbReference type="PANTHER" id="PTHR34663:SF21">
    <property type="entry name" value="PROTEIN, PUTATIVE-RELATED"/>
    <property type="match status" value="1"/>
</dbReference>
<dbReference type="GO" id="GO:0050793">
    <property type="term" value="P:regulation of developmental process"/>
    <property type="evidence" value="ECO:0007669"/>
    <property type="project" value="InterPro"/>
</dbReference>
<evidence type="ECO:0000313" key="2">
    <source>
        <dbReference type="EMBL" id="OWM79194.1"/>
    </source>
</evidence>
<feature type="region of interest" description="Disordered" evidence="1">
    <location>
        <begin position="41"/>
        <end position="77"/>
    </location>
</feature>
<organism evidence="2 3">
    <name type="scientific">Punica granatum</name>
    <name type="common">Pomegranate</name>
    <dbReference type="NCBI Taxonomy" id="22663"/>
    <lineage>
        <taxon>Eukaryota</taxon>
        <taxon>Viridiplantae</taxon>
        <taxon>Streptophyta</taxon>
        <taxon>Embryophyta</taxon>
        <taxon>Tracheophyta</taxon>
        <taxon>Spermatophyta</taxon>
        <taxon>Magnoliopsida</taxon>
        <taxon>eudicotyledons</taxon>
        <taxon>Gunneridae</taxon>
        <taxon>Pentapetalae</taxon>
        <taxon>rosids</taxon>
        <taxon>malvids</taxon>
        <taxon>Myrtales</taxon>
        <taxon>Lythraceae</taxon>
        <taxon>Punica</taxon>
    </lineage>
</organism>
<evidence type="ECO:0000256" key="1">
    <source>
        <dbReference type="SAM" id="MobiDB-lite"/>
    </source>
</evidence>
<dbReference type="InterPro" id="IPR044700">
    <property type="entry name" value="PIP2/PIPL1"/>
</dbReference>
<sequence>MVILFCNGSTEARMLNAAANTPSVSLRNGDSIITEKLHFRSSIKHSGPSPSGPGHKFKNFRTIGRTKRSGPSPGVGH</sequence>
<dbReference type="GO" id="GO:0045087">
    <property type="term" value="P:innate immune response"/>
    <property type="evidence" value="ECO:0007669"/>
    <property type="project" value="InterPro"/>
</dbReference>
<comment type="caution">
    <text evidence="2">The sequence shown here is derived from an EMBL/GenBank/DDBJ whole genome shotgun (WGS) entry which is preliminary data.</text>
</comment>
<evidence type="ECO:0000313" key="3">
    <source>
        <dbReference type="Proteomes" id="UP000197138"/>
    </source>
</evidence>
<gene>
    <name evidence="2" type="ORF">CDL15_Pgr003365</name>
</gene>
<dbReference type="PANTHER" id="PTHR34663">
    <property type="entry name" value="OS06G0637400 PROTEIN"/>
    <property type="match status" value="1"/>
</dbReference>
<accession>A0A218X2N6</accession>
<proteinExistence type="predicted"/>
<dbReference type="Proteomes" id="UP000197138">
    <property type="component" value="Unassembled WGS sequence"/>
</dbReference>
<dbReference type="AlphaFoldDB" id="A0A218X2N6"/>
<name>A0A218X2N6_PUNGR</name>
<reference evidence="3" key="1">
    <citation type="journal article" date="2017" name="Plant J.">
        <title>The pomegranate (Punica granatum L.) genome and the genomics of punicalagin biosynthesis.</title>
        <authorList>
            <person name="Qin G."/>
            <person name="Xu C."/>
            <person name="Ming R."/>
            <person name="Tang H."/>
            <person name="Guyot R."/>
            <person name="Kramer E.M."/>
            <person name="Hu Y."/>
            <person name="Yi X."/>
            <person name="Qi Y."/>
            <person name="Xu X."/>
            <person name="Gao Z."/>
            <person name="Pan H."/>
            <person name="Jian J."/>
            <person name="Tian Y."/>
            <person name="Yue Z."/>
            <person name="Xu Y."/>
        </authorList>
    </citation>
    <scope>NUCLEOTIDE SEQUENCE [LARGE SCALE GENOMIC DNA]</scope>
    <source>
        <strain evidence="3">cv. Dabenzi</strain>
    </source>
</reference>